<dbReference type="PANTHER" id="PTHR22705">
    <property type="entry name" value="ZINC FINGER, ZZ DOMAIN CONTAINING 3"/>
    <property type="match status" value="1"/>
</dbReference>
<evidence type="ECO:0000313" key="2">
    <source>
        <dbReference type="EMBL" id="RJE18255.1"/>
    </source>
</evidence>
<protein>
    <submittedName>
        <fullName evidence="2">Uncharacterized protein</fullName>
    </submittedName>
</protein>
<dbReference type="PANTHER" id="PTHR22705:SF0">
    <property type="entry name" value="ZZ-TYPE ZINC FINGER-CONTAINING PROTEIN 3"/>
    <property type="match status" value="1"/>
</dbReference>
<dbReference type="OrthoDB" id="20473at2759"/>
<sequence length="259" mass="28371">MQSSQENHSDRPGTPPRPPYSPVTPVFAHAAPVPDYSPETTGEAPDYMIPSAFSPSPTTQVPSYPAQHNLPPPNPSPTFAPQPPPVPISESQNPDAIALRSAISILQIQKQQSLRDIQTLEKMKSAAVADPEGFARELAAGNLSSKETEDFVNLSGEDEETEQNGAEGGRNEFGRIPNPQNVVRMPPVNWAKYQIVGEPLDRMHEEERSRPSLSEPSRENHTQRPPEHVIASPYRPLVDRLESPVRSKDISADNKSKGA</sequence>
<name>A0A3A2ZK58_9EURO</name>
<keyword evidence="3" id="KW-1185">Reference proteome</keyword>
<feature type="compositionally biased region" description="Pro residues" evidence="1">
    <location>
        <begin position="13"/>
        <end position="22"/>
    </location>
</feature>
<proteinExistence type="predicted"/>
<feature type="region of interest" description="Disordered" evidence="1">
    <location>
        <begin position="141"/>
        <end position="183"/>
    </location>
</feature>
<evidence type="ECO:0000313" key="3">
    <source>
        <dbReference type="Proteomes" id="UP000266188"/>
    </source>
</evidence>
<dbReference type="STRING" id="2070753.A0A3A2ZK58"/>
<reference evidence="3" key="1">
    <citation type="submission" date="2017-02" db="EMBL/GenBank/DDBJ databases">
        <authorList>
            <person name="Tafer H."/>
            <person name="Lopandic K."/>
        </authorList>
    </citation>
    <scope>NUCLEOTIDE SEQUENCE [LARGE SCALE GENOMIC DNA]</scope>
    <source>
        <strain evidence="3">CBS 366.77</strain>
    </source>
</reference>
<feature type="compositionally biased region" description="Polar residues" evidence="1">
    <location>
        <begin position="53"/>
        <end position="62"/>
    </location>
</feature>
<feature type="compositionally biased region" description="Basic and acidic residues" evidence="1">
    <location>
        <begin position="237"/>
        <end position="259"/>
    </location>
</feature>
<organism evidence="2 3">
    <name type="scientific">Aspergillus sclerotialis</name>
    <dbReference type="NCBI Taxonomy" id="2070753"/>
    <lineage>
        <taxon>Eukaryota</taxon>
        <taxon>Fungi</taxon>
        <taxon>Dikarya</taxon>
        <taxon>Ascomycota</taxon>
        <taxon>Pezizomycotina</taxon>
        <taxon>Eurotiomycetes</taxon>
        <taxon>Eurotiomycetidae</taxon>
        <taxon>Eurotiales</taxon>
        <taxon>Aspergillaceae</taxon>
        <taxon>Aspergillus</taxon>
        <taxon>Aspergillus subgen. Polypaecilum</taxon>
    </lineage>
</organism>
<comment type="caution">
    <text evidence="2">The sequence shown here is derived from an EMBL/GenBank/DDBJ whole genome shotgun (WGS) entry which is preliminary data.</text>
</comment>
<accession>A0A3A2ZK58</accession>
<feature type="region of interest" description="Disordered" evidence="1">
    <location>
        <begin position="200"/>
        <end position="259"/>
    </location>
</feature>
<dbReference type="AlphaFoldDB" id="A0A3A2ZK58"/>
<dbReference type="InterPro" id="IPR037830">
    <property type="entry name" value="ZZZ3"/>
</dbReference>
<dbReference type="EMBL" id="MVGC01000590">
    <property type="protein sequence ID" value="RJE18255.1"/>
    <property type="molecule type" value="Genomic_DNA"/>
</dbReference>
<feature type="compositionally biased region" description="Pro residues" evidence="1">
    <location>
        <begin position="70"/>
        <end position="87"/>
    </location>
</feature>
<dbReference type="Proteomes" id="UP000266188">
    <property type="component" value="Unassembled WGS sequence"/>
</dbReference>
<feature type="compositionally biased region" description="Basic and acidic residues" evidence="1">
    <location>
        <begin position="200"/>
        <end position="227"/>
    </location>
</feature>
<evidence type="ECO:0000256" key="1">
    <source>
        <dbReference type="SAM" id="MobiDB-lite"/>
    </source>
</evidence>
<gene>
    <name evidence="2" type="ORF">PHISCL_09410</name>
</gene>
<feature type="region of interest" description="Disordered" evidence="1">
    <location>
        <begin position="1"/>
        <end position="92"/>
    </location>
</feature>